<dbReference type="AlphaFoldDB" id="A0A7D8YZ07"/>
<dbReference type="PANTHER" id="PTHR43283">
    <property type="entry name" value="BETA-LACTAMASE-RELATED"/>
    <property type="match status" value="1"/>
</dbReference>
<dbReference type="PANTHER" id="PTHR43283:SF17">
    <property type="entry name" value="(LOVD), PUTATIVE (AFU_ORTHOLOGUE AFUA_5G00920)-RELATED"/>
    <property type="match status" value="1"/>
</dbReference>
<dbReference type="Proteomes" id="UP000481288">
    <property type="component" value="Unassembled WGS sequence"/>
</dbReference>
<feature type="domain" description="Beta-lactamase-related" evidence="3">
    <location>
        <begin position="24"/>
        <end position="95"/>
    </location>
</feature>
<dbReference type="InterPro" id="IPR050789">
    <property type="entry name" value="Diverse_Enzym_Activities"/>
</dbReference>
<evidence type="ECO:0000259" key="3">
    <source>
        <dbReference type="Pfam" id="PF00144"/>
    </source>
</evidence>
<name>A0A7D8YZ07_9HELO</name>
<comment type="similarity">
    <text evidence="1">Belongs to the class-A beta-lactamase family.</text>
</comment>
<dbReference type="InterPro" id="IPR001466">
    <property type="entry name" value="Beta-lactam-related"/>
</dbReference>
<proteinExistence type="inferred from homology"/>
<dbReference type="Pfam" id="PF00144">
    <property type="entry name" value="Beta-lactamase"/>
    <property type="match status" value="1"/>
</dbReference>
<reference evidence="4 5" key="1">
    <citation type="submission" date="2018-05" db="EMBL/GenBank/DDBJ databases">
        <title>Whole genome sequencing for identification of molecular markers to develop diagnostic detection tools for the regulated plant pathogen Lachnellula willkommii.</title>
        <authorList>
            <person name="Giroux E."/>
            <person name="Bilodeau G."/>
        </authorList>
    </citation>
    <scope>NUCLEOTIDE SEQUENCE [LARGE SCALE GENOMIC DNA]</scope>
    <source>
        <strain evidence="4 5">CBS 625.97</strain>
    </source>
</reference>
<comment type="caution">
    <text evidence="4">The sequence shown here is derived from an EMBL/GenBank/DDBJ whole genome shotgun (WGS) entry which is preliminary data.</text>
</comment>
<keyword evidence="5" id="KW-1185">Reference proteome</keyword>
<protein>
    <submittedName>
        <fullName evidence="4">Acyltransferase mokF</fullName>
    </submittedName>
</protein>
<sequence>MLPFEKRYQESIDSGTLCGVALSAESRNGHFKYRNALGFRSLRAGKSDLPMQLDTILWIASCTKLMTMISALQCVERGLVGLDDDVSLILPEVDKYGVLTGFDESTGEPTLVPKRSIITLR</sequence>
<gene>
    <name evidence="4" type="primary">mokF</name>
    <name evidence="4" type="ORF">LCER1_G006379</name>
</gene>
<evidence type="ECO:0000313" key="4">
    <source>
        <dbReference type="EMBL" id="TVY50977.1"/>
    </source>
</evidence>
<keyword evidence="4" id="KW-0012">Acyltransferase</keyword>
<evidence type="ECO:0000313" key="5">
    <source>
        <dbReference type="Proteomes" id="UP000481288"/>
    </source>
</evidence>
<evidence type="ECO:0000256" key="2">
    <source>
        <dbReference type="ARBA" id="ARBA00022801"/>
    </source>
</evidence>
<dbReference type="OrthoDB" id="3561622at2759"/>
<evidence type="ECO:0000256" key="1">
    <source>
        <dbReference type="ARBA" id="ARBA00009009"/>
    </source>
</evidence>
<dbReference type="Gene3D" id="3.40.710.10">
    <property type="entry name" value="DD-peptidase/beta-lactamase superfamily"/>
    <property type="match status" value="1"/>
</dbReference>
<organism evidence="4 5">
    <name type="scientific">Lachnellula cervina</name>
    <dbReference type="NCBI Taxonomy" id="1316786"/>
    <lineage>
        <taxon>Eukaryota</taxon>
        <taxon>Fungi</taxon>
        <taxon>Dikarya</taxon>
        <taxon>Ascomycota</taxon>
        <taxon>Pezizomycotina</taxon>
        <taxon>Leotiomycetes</taxon>
        <taxon>Helotiales</taxon>
        <taxon>Lachnaceae</taxon>
        <taxon>Lachnellula</taxon>
    </lineage>
</organism>
<dbReference type="SUPFAM" id="SSF56601">
    <property type="entry name" value="beta-lactamase/transpeptidase-like"/>
    <property type="match status" value="1"/>
</dbReference>
<keyword evidence="2" id="KW-0378">Hydrolase</keyword>
<keyword evidence="4" id="KW-0808">Transferase</keyword>
<dbReference type="GO" id="GO:0016787">
    <property type="term" value="F:hydrolase activity"/>
    <property type="evidence" value="ECO:0007669"/>
    <property type="project" value="UniProtKB-KW"/>
</dbReference>
<dbReference type="GO" id="GO:0016746">
    <property type="term" value="F:acyltransferase activity"/>
    <property type="evidence" value="ECO:0007669"/>
    <property type="project" value="UniProtKB-KW"/>
</dbReference>
<dbReference type="InterPro" id="IPR012338">
    <property type="entry name" value="Beta-lactam/transpept-like"/>
</dbReference>
<dbReference type="EMBL" id="QGMG01000946">
    <property type="protein sequence ID" value="TVY50977.1"/>
    <property type="molecule type" value="Genomic_DNA"/>
</dbReference>
<accession>A0A7D8YZ07</accession>